<dbReference type="Proteomes" id="UP000595481">
    <property type="component" value="Chromosome"/>
</dbReference>
<evidence type="ECO:0000313" key="1">
    <source>
        <dbReference type="EMBL" id="QQB21163.1"/>
    </source>
</evidence>
<dbReference type="GeneID" id="69550902"/>
<accession>A0A7T4AC74</accession>
<keyword evidence="2" id="KW-1185">Reference proteome</keyword>
<proteinExistence type="predicted"/>
<reference evidence="1 2" key="1">
    <citation type="submission" date="2020-12" db="EMBL/GenBank/DDBJ databases">
        <title>FDA dAtabase for Regulatory Grade micrObial Sequences (FDA-ARGOS): Supporting development and validation of Infectious Disease Dx tests.</title>
        <authorList>
            <person name="Sproer C."/>
            <person name="Gronow S."/>
            <person name="Severitt S."/>
            <person name="Schroder I."/>
            <person name="Tallon L."/>
            <person name="Sadzewicz L."/>
            <person name="Zhao X."/>
            <person name="Boylan J."/>
            <person name="Ott S."/>
            <person name="Bowen H."/>
            <person name="Vavikolanu K."/>
            <person name="Mehta A."/>
            <person name="Aluvathingal J."/>
            <person name="Nadendla S."/>
            <person name="Lowell S."/>
            <person name="Myers T."/>
            <person name="Yan Y."/>
            <person name="Sichtig H."/>
        </authorList>
    </citation>
    <scope>NUCLEOTIDE SEQUENCE [LARGE SCALE GENOMIC DNA]</scope>
    <source>
        <strain evidence="1 2">FDAARGOS_986</strain>
    </source>
</reference>
<name>A0A7T4AC74_AERJA</name>
<protein>
    <submittedName>
        <fullName evidence="1">Uncharacterized protein</fullName>
    </submittedName>
</protein>
<organism evidence="1 2">
    <name type="scientific">Aeromonas jandaei</name>
    <dbReference type="NCBI Taxonomy" id="650"/>
    <lineage>
        <taxon>Bacteria</taxon>
        <taxon>Pseudomonadati</taxon>
        <taxon>Pseudomonadota</taxon>
        <taxon>Gammaproteobacteria</taxon>
        <taxon>Aeromonadales</taxon>
        <taxon>Aeromonadaceae</taxon>
        <taxon>Aeromonas</taxon>
    </lineage>
</organism>
<evidence type="ECO:0000313" key="2">
    <source>
        <dbReference type="Proteomes" id="UP000595481"/>
    </source>
</evidence>
<gene>
    <name evidence="1" type="ORF">I6H43_06440</name>
</gene>
<dbReference type="EMBL" id="CP066092">
    <property type="protein sequence ID" value="QQB21163.1"/>
    <property type="molecule type" value="Genomic_DNA"/>
</dbReference>
<dbReference type="RefSeq" id="WP_167335503.1">
    <property type="nucleotide sequence ID" value="NZ_CAWMFX010000031.1"/>
</dbReference>
<sequence>MIAITTKHTAQSPAAAAAYLVRHGNINVKNSWLRGQRHAARIELLPSGRARVLEGVAA</sequence>